<evidence type="ECO:0000256" key="1">
    <source>
        <dbReference type="ARBA" id="ARBA00006019"/>
    </source>
</evidence>
<organism evidence="5">
    <name type="scientific">Palpitomonas bilix</name>
    <dbReference type="NCBI Taxonomy" id="652834"/>
    <lineage>
        <taxon>Eukaryota</taxon>
        <taxon>Eukaryota incertae sedis</taxon>
    </lineage>
</organism>
<evidence type="ECO:0000256" key="3">
    <source>
        <dbReference type="RuleBase" id="RU003829"/>
    </source>
</evidence>
<gene>
    <name evidence="5" type="ORF">PBIL07802_LOCUS25703</name>
</gene>
<dbReference type="SUPFAM" id="SSF74788">
    <property type="entry name" value="Cullin repeat-like"/>
    <property type="match status" value="1"/>
</dbReference>
<comment type="similarity">
    <text evidence="1 2 3">Belongs to the cullin family.</text>
</comment>
<evidence type="ECO:0000256" key="2">
    <source>
        <dbReference type="PROSITE-ProRule" id="PRU00330"/>
    </source>
</evidence>
<evidence type="ECO:0000259" key="4">
    <source>
        <dbReference type="PROSITE" id="PS50069"/>
    </source>
</evidence>
<dbReference type="EMBL" id="HBIB01039503">
    <property type="protein sequence ID" value="CAE0263402.1"/>
    <property type="molecule type" value="Transcribed_RNA"/>
</dbReference>
<dbReference type="Gene3D" id="3.30.230.130">
    <property type="entry name" value="Cullin, Chain C, Domain 2"/>
    <property type="match status" value="1"/>
</dbReference>
<dbReference type="SUPFAM" id="SSF46785">
    <property type="entry name" value="Winged helix' DNA-binding domain"/>
    <property type="match status" value="1"/>
</dbReference>
<name>A0A7S3LTC3_9EUKA</name>
<dbReference type="Gene3D" id="1.10.10.10">
    <property type="entry name" value="Winged helix-like DNA-binding domain superfamily/Winged helix DNA-binding domain"/>
    <property type="match status" value="1"/>
</dbReference>
<dbReference type="InterPro" id="IPR036317">
    <property type="entry name" value="Cullin_homology_sf"/>
</dbReference>
<sequence>MAEDVTPSAQPKQREEAPSIPPAYRAFGLTADAYDEALLHPDKCEKWDKLMLHVRSVMEEVMTKPSTRLDVNVKVALHRTVHKLAYAVDFDVNAGFCAGMATWLLRCQTSLFDCVQEVVTARELPGDLNGFSSQWSSYVRACRVLSSCTSPLFKLSADLQLGEDLDEKLKRIFTSCVFKPVKDRLLTQLEDLLHRARMDDGDTLAAINTFMQALTWMKTTAAVEVAAFKRQAIAMSCQKYFEDWVYSSPRHIISEIHKLYEKEREVCLRLAMPSSIEEGEKVINEKVTKRHFDGIIKQVVDEMGELLTADCASASHPSLFVGLSLAGRVGLHLQFIAAARDEYVRLGKQLVGDERDSGDVEKKKVAKRKRADDQRHAAAGMRSFLSYLFAIIEASDERYDEQHNKKISQPHVSGNDVQHLITSFKEGYRVVMRSMAHPLQNVSTILLHPSLRAGWPRPLLSCLVEQVDEKDKLEDTLLFMLGKSILAGNAEDGDELVYTVRSINHFAPSFLYKVTSMLQDSTLSTSSETREGLKPNSVFILSGSIWPAPFLAASIPDPAIMVEVVKGMKEGWERLKLSYAYQHPNRRLSFLPLLSDVDMDVSPPSSAPFSLKVPVFVAIVLITLQKCGQSMTTDAVFDLLPTLSNIEKEAIVSKLTSGLDRGASSSASSLCVVPPPSSSVGNESVTLQLNQHLKVKKKKYTISCMSLHPFTLRRGLARSLDERVDKGVRESRRLLIEAHIVRVMKYGKVNVPLQSVIAEVQEAYAGRFPLSSGEVKACVEGLIARDYLKRAKGDPSRLDYIA</sequence>
<reference evidence="5" key="1">
    <citation type="submission" date="2021-01" db="EMBL/GenBank/DDBJ databases">
        <authorList>
            <person name="Corre E."/>
            <person name="Pelletier E."/>
            <person name="Niang G."/>
            <person name="Scheremetjew M."/>
            <person name="Finn R."/>
            <person name="Kale V."/>
            <person name="Holt S."/>
            <person name="Cochrane G."/>
            <person name="Meng A."/>
            <person name="Brown T."/>
            <person name="Cohen L."/>
        </authorList>
    </citation>
    <scope>NUCLEOTIDE SEQUENCE</scope>
    <source>
        <strain evidence="5">NIES-2562</strain>
    </source>
</reference>
<dbReference type="SMART" id="SM00884">
    <property type="entry name" value="Cullin_Nedd8"/>
    <property type="match status" value="1"/>
</dbReference>
<dbReference type="InterPro" id="IPR019559">
    <property type="entry name" value="Cullin_neddylation_domain"/>
</dbReference>
<dbReference type="InterPro" id="IPR045093">
    <property type="entry name" value="Cullin"/>
</dbReference>
<feature type="domain" description="Cullin family profile" evidence="4">
    <location>
        <begin position="463"/>
        <end position="659"/>
    </location>
</feature>
<dbReference type="InterPro" id="IPR036390">
    <property type="entry name" value="WH_DNA-bd_sf"/>
</dbReference>
<dbReference type="InterPro" id="IPR001373">
    <property type="entry name" value="Cullin_N"/>
</dbReference>
<protein>
    <recommendedName>
        <fullName evidence="4">Cullin family profile domain-containing protein</fullName>
    </recommendedName>
</protein>
<dbReference type="InterPro" id="IPR036388">
    <property type="entry name" value="WH-like_DNA-bd_sf"/>
</dbReference>
<dbReference type="InterPro" id="IPR016159">
    <property type="entry name" value="Cullin_repeat-like_dom_sf"/>
</dbReference>
<accession>A0A7S3LTC3</accession>
<dbReference type="Pfam" id="PF00888">
    <property type="entry name" value="Cullin"/>
    <property type="match status" value="1"/>
</dbReference>
<dbReference type="PROSITE" id="PS50069">
    <property type="entry name" value="CULLIN_2"/>
    <property type="match status" value="1"/>
</dbReference>
<dbReference type="SUPFAM" id="SSF75632">
    <property type="entry name" value="Cullin homology domain"/>
    <property type="match status" value="1"/>
</dbReference>
<dbReference type="PANTHER" id="PTHR11932">
    <property type="entry name" value="CULLIN"/>
    <property type="match status" value="1"/>
</dbReference>
<dbReference type="AlphaFoldDB" id="A0A7S3LTC3"/>
<proteinExistence type="inferred from homology"/>
<evidence type="ECO:0000313" key="5">
    <source>
        <dbReference type="EMBL" id="CAE0263402.1"/>
    </source>
</evidence>
<dbReference type="InterPro" id="IPR016158">
    <property type="entry name" value="Cullin_homology"/>
</dbReference>
<dbReference type="Pfam" id="PF10557">
    <property type="entry name" value="Cullin_Nedd8"/>
    <property type="match status" value="1"/>
</dbReference>